<protein>
    <submittedName>
        <fullName evidence="1">Uncharacterized protein</fullName>
    </submittedName>
</protein>
<dbReference type="AlphaFoldDB" id="A0A381VLB8"/>
<sequence length="71" mass="8361">MSFENNPNFVRTPLYNFGTKTISTDSGIKYCVEYISEDKRQTRLLWFKESGEYIRLNAKNNFEEENADLIA</sequence>
<dbReference type="EMBL" id="UINC01009165">
    <property type="protein sequence ID" value="SVA41119.1"/>
    <property type="molecule type" value="Genomic_DNA"/>
</dbReference>
<organism evidence="1">
    <name type="scientific">marine metagenome</name>
    <dbReference type="NCBI Taxonomy" id="408172"/>
    <lineage>
        <taxon>unclassified sequences</taxon>
        <taxon>metagenomes</taxon>
        <taxon>ecological metagenomes</taxon>
    </lineage>
</organism>
<proteinExistence type="predicted"/>
<reference evidence="1" key="1">
    <citation type="submission" date="2018-05" db="EMBL/GenBank/DDBJ databases">
        <authorList>
            <person name="Lanie J.A."/>
            <person name="Ng W.-L."/>
            <person name="Kazmierczak K.M."/>
            <person name="Andrzejewski T.M."/>
            <person name="Davidsen T.M."/>
            <person name="Wayne K.J."/>
            <person name="Tettelin H."/>
            <person name="Glass J.I."/>
            <person name="Rusch D."/>
            <person name="Podicherti R."/>
            <person name="Tsui H.-C.T."/>
            <person name="Winkler M.E."/>
        </authorList>
    </citation>
    <scope>NUCLEOTIDE SEQUENCE</scope>
</reference>
<name>A0A381VLB8_9ZZZZ</name>
<accession>A0A381VLB8</accession>
<evidence type="ECO:0000313" key="1">
    <source>
        <dbReference type="EMBL" id="SVA41119.1"/>
    </source>
</evidence>
<gene>
    <name evidence="1" type="ORF">METZ01_LOCUS93973</name>
</gene>